<evidence type="ECO:0000259" key="1">
    <source>
        <dbReference type="SMART" id="SM01321"/>
    </source>
</evidence>
<dbReference type="SUPFAM" id="SSF143422">
    <property type="entry name" value="Transposase IS200-like"/>
    <property type="match status" value="1"/>
</dbReference>
<protein>
    <recommendedName>
        <fullName evidence="1">Transposase IS200-like domain-containing protein</fullName>
    </recommendedName>
</protein>
<name>B1KKD2_SHEWM</name>
<dbReference type="Pfam" id="PF01797">
    <property type="entry name" value="Y1_Tnp"/>
    <property type="match status" value="1"/>
</dbReference>
<dbReference type="EMBL" id="CP000961">
    <property type="protein sequence ID" value="ACA85772.1"/>
    <property type="molecule type" value="Genomic_DNA"/>
</dbReference>
<dbReference type="GO" id="GO:0003677">
    <property type="term" value="F:DNA binding"/>
    <property type="evidence" value="ECO:0007669"/>
    <property type="project" value="InterPro"/>
</dbReference>
<sequence>MPRKPRFYAPDITCHIVQRGNNRSACFFNDDDFKIYINALSDALIQYNVKLHAFVLMTNHVHLLMTPSTTEGISQVMQSIGRTYVSTINRLYQRTGTLWEGRHKACLIDSEAYFIACLRYIELNPVRANMVKHPSEYPWSSYQFHGAGKQIACLTPHPLYQQLGSTPELRQHQYRELFNTELPPEQVHTIRNCLNHNFPLGSDKFRADIEAHLNVRFGHLAPGHPNKPKKT</sequence>
<gene>
    <name evidence="2" type="ordered locus">Swoo_1484</name>
</gene>
<dbReference type="GO" id="GO:0006313">
    <property type="term" value="P:DNA transposition"/>
    <property type="evidence" value="ECO:0007669"/>
    <property type="project" value="InterPro"/>
</dbReference>
<keyword evidence="3" id="KW-1185">Reference proteome</keyword>
<reference evidence="2 3" key="1">
    <citation type="submission" date="2008-02" db="EMBL/GenBank/DDBJ databases">
        <title>Complete sequence of Shewanella woodyi ATCC 51908.</title>
        <authorList>
            <consortium name="US DOE Joint Genome Institute"/>
            <person name="Copeland A."/>
            <person name="Lucas S."/>
            <person name="Lapidus A."/>
            <person name="Glavina del Rio T."/>
            <person name="Dalin E."/>
            <person name="Tice H."/>
            <person name="Bruce D."/>
            <person name="Goodwin L."/>
            <person name="Pitluck S."/>
            <person name="Sims D."/>
            <person name="Brettin T."/>
            <person name="Detter J.C."/>
            <person name="Han C."/>
            <person name="Kuske C.R."/>
            <person name="Schmutz J."/>
            <person name="Larimer F."/>
            <person name="Land M."/>
            <person name="Hauser L."/>
            <person name="Kyrpides N."/>
            <person name="Lykidis A."/>
            <person name="Zhao J.-S."/>
            <person name="Richardson P."/>
        </authorList>
    </citation>
    <scope>NUCLEOTIDE SEQUENCE [LARGE SCALE GENOMIC DNA]</scope>
    <source>
        <strain evidence="3">ATCC 51908 / MS32</strain>
    </source>
</reference>
<evidence type="ECO:0000313" key="2">
    <source>
        <dbReference type="EMBL" id="ACA85772.1"/>
    </source>
</evidence>
<dbReference type="AlphaFoldDB" id="B1KKD2"/>
<dbReference type="PANTHER" id="PTHR34322:SF2">
    <property type="entry name" value="TRANSPOSASE IS200-LIKE DOMAIN-CONTAINING PROTEIN"/>
    <property type="match status" value="1"/>
</dbReference>
<dbReference type="Gene3D" id="3.30.70.1290">
    <property type="entry name" value="Transposase IS200-like"/>
    <property type="match status" value="1"/>
</dbReference>
<proteinExistence type="predicted"/>
<dbReference type="KEGG" id="swd:Swoo_1484"/>
<dbReference type="InterPro" id="IPR002686">
    <property type="entry name" value="Transposase_17"/>
</dbReference>
<dbReference type="STRING" id="392500.Swoo_1484"/>
<dbReference type="InterPro" id="IPR036515">
    <property type="entry name" value="Transposase_17_sf"/>
</dbReference>
<organism evidence="2 3">
    <name type="scientific">Shewanella woodyi (strain ATCC 51908 / MS32)</name>
    <dbReference type="NCBI Taxonomy" id="392500"/>
    <lineage>
        <taxon>Bacteria</taxon>
        <taxon>Pseudomonadati</taxon>
        <taxon>Pseudomonadota</taxon>
        <taxon>Gammaproteobacteria</taxon>
        <taxon>Alteromonadales</taxon>
        <taxon>Shewanellaceae</taxon>
        <taxon>Shewanella</taxon>
    </lineage>
</organism>
<dbReference type="eggNOG" id="COG1943">
    <property type="taxonomic scope" value="Bacteria"/>
</dbReference>
<dbReference type="SMART" id="SM01321">
    <property type="entry name" value="Y1_Tnp"/>
    <property type="match status" value="1"/>
</dbReference>
<dbReference type="Proteomes" id="UP000002168">
    <property type="component" value="Chromosome"/>
</dbReference>
<dbReference type="PANTHER" id="PTHR34322">
    <property type="entry name" value="TRANSPOSASE, Y1_TNP DOMAIN-CONTAINING"/>
    <property type="match status" value="1"/>
</dbReference>
<dbReference type="GO" id="GO:0004803">
    <property type="term" value="F:transposase activity"/>
    <property type="evidence" value="ECO:0007669"/>
    <property type="project" value="InterPro"/>
</dbReference>
<accession>B1KKD2</accession>
<dbReference type="RefSeq" id="WP_012324118.1">
    <property type="nucleotide sequence ID" value="NC_010506.1"/>
</dbReference>
<dbReference type="HOGENOM" id="CLU_068226_1_2_6"/>
<feature type="domain" description="Transposase IS200-like" evidence="1">
    <location>
        <begin position="9"/>
        <end position="124"/>
    </location>
</feature>
<evidence type="ECO:0000313" key="3">
    <source>
        <dbReference type="Proteomes" id="UP000002168"/>
    </source>
</evidence>